<organism evidence="2 3">
    <name type="scientific">Coraliomargarita algicola</name>
    <dbReference type="NCBI Taxonomy" id="3092156"/>
    <lineage>
        <taxon>Bacteria</taxon>
        <taxon>Pseudomonadati</taxon>
        <taxon>Verrucomicrobiota</taxon>
        <taxon>Opitutia</taxon>
        <taxon>Puniceicoccales</taxon>
        <taxon>Coraliomargaritaceae</taxon>
        <taxon>Coraliomargarita</taxon>
    </lineage>
</organism>
<dbReference type="Proteomes" id="UP001324993">
    <property type="component" value="Chromosome"/>
</dbReference>
<accession>A0ABZ0RH84</accession>
<dbReference type="PANTHER" id="PTHR10093">
    <property type="entry name" value="IRON-SULFUR CLUSTER ASSEMBLY ENZYME NIFU HOMOLOG"/>
    <property type="match status" value="1"/>
</dbReference>
<name>A0ABZ0RH84_9BACT</name>
<dbReference type="CDD" id="cd06664">
    <property type="entry name" value="IscU_like"/>
    <property type="match status" value="1"/>
</dbReference>
<evidence type="ECO:0000259" key="1">
    <source>
        <dbReference type="Pfam" id="PF01592"/>
    </source>
</evidence>
<dbReference type="Gene3D" id="3.90.1010.10">
    <property type="match status" value="1"/>
</dbReference>
<protein>
    <submittedName>
        <fullName evidence="2">SUF system NifU family Fe-S cluster assembly protein</fullName>
    </submittedName>
</protein>
<dbReference type="SUPFAM" id="SSF82649">
    <property type="entry name" value="SufE/NifU"/>
    <property type="match status" value="1"/>
</dbReference>
<evidence type="ECO:0000313" key="2">
    <source>
        <dbReference type="EMBL" id="WPJ94463.1"/>
    </source>
</evidence>
<feature type="domain" description="NIF system FeS cluster assembly NifU N-terminal" evidence="1">
    <location>
        <begin position="9"/>
        <end position="129"/>
    </location>
</feature>
<sequence>MSDDLHDLYQSIILDHNKRPRHYGVLAEATHHAEGYNPLCGDKITVFLRIVDDRIEAIQFEAACCAICKASASMMTEALLGQSLAAGESINAEVSALLNLDTDCQPSLETSGELASLAGVRQFPARIKCATLPWHTYQAALLK</sequence>
<evidence type="ECO:0000313" key="3">
    <source>
        <dbReference type="Proteomes" id="UP001324993"/>
    </source>
</evidence>
<keyword evidence="3" id="KW-1185">Reference proteome</keyword>
<proteinExistence type="predicted"/>
<dbReference type="EMBL" id="CP138858">
    <property type="protein sequence ID" value="WPJ94463.1"/>
    <property type="molecule type" value="Genomic_DNA"/>
</dbReference>
<reference evidence="2 3" key="1">
    <citation type="submission" date="2023-11" db="EMBL/GenBank/DDBJ databases">
        <title>Coraliomargarita sp. nov., isolated from marine algae.</title>
        <authorList>
            <person name="Lee J.K."/>
            <person name="Baek J.H."/>
            <person name="Kim J.M."/>
            <person name="Choi D.G."/>
            <person name="Jeon C.O."/>
        </authorList>
    </citation>
    <scope>NUCLEOTIDE SEQUENCE [LARGE SCALE GENOMIC DNA]</scope>
    <source>
        <strain evidence="2 3">J2-16</strain>
    </source>
</reference>
<dbReference type="NCBIfam" id="TIGR01994">
    <property type="entry name" value="SUF_scaf_2"/>
    <property type="match status" value="1"/>
</dbReference>
<dbReference type="RefSeq" id="WP_319831391.1">
    <property type="nucleotide sequence ID" value="NZ_CP138858.1"/>
</dbReference>
<dbReference type="InterPro" id="IPR002871">
    <property type="entry name" value="NIF_FeS_clus_asmbl_NifU_N"/>
</dbReference>
<gene>
    <name evidence="2" type="ORF">SH580_13590</name>
</gene>
<dbReference type="Pfam" id="PF01592">
    <property type="entry name" value="NifU_N"/>
    <property type="match status" value="1"/>
</dbReference>